<gene>
    <name evidence="1" type="ORF">KDA_73170</name>
</gene>
<dbReference type="AlphaFoldDB" id="A0A402BKE7"/>
<dbReference type="Proteomes" id="UP000287171">
    <property type="component" value="Unassembled WGS sequence"/>
</dbReference>
<dbReference type="Gene3D" id="1.10.150.20">
    <property type="entry name" value="5' to 3' exonuclease, C-terminal subdomain"/>
    <property type="match status" value="1"/>
</dbReference>
<organism evidence="1 2">
    <name type="scientific">Dictyobacter alpinus</name>
    <dbReference type="NCBI Taxonomy" id="2014873"/>
    <lineage>
        <taxon>Bacteria</taxon>
        <taxon>Bacillati</taxon>
        <taxon>Chloroflexota</taxon>
        <taxon>Ktedonobacteria</taxon>
        <taxon>Ktedonobacterales</taxon>
        <taxon>Dictyobacteraceae</taxon>
        <taxon>Dictyobacter</taxon>
    </lineage>
</organism>
<name>A0A402BKE7_9CHLR</name>
<evidence type="ECO:0000313" key="2">
    <source>
        <dbReference type="Proteomes" id="UP000287171"/>
    </source>
</evidence>
<evidence type="ECO:0008006" key="3">
    <source>
        <dbReference type="Google" id="ProtNLM"/>
    </source>
</evidence>
<protein>
    <recommendedName>
        <fullName evidence="3">DNA-binding protein</fullName>
    </recommendedName>
</protein>
<keyword evidence="2" id="KW-1185">Reference proteome</keyword>
<accession>A0A402BKE7</accession>
<comment type="caution">
    <text evidence="1">The sequence shown here is derived from an EMBL/GenBank/DDBJ whole genome shotgun (WGS) entry which is preliminary data.</text>
</comment>
<dbReference type="SUPFAM" id="SSF47789">
    <property type="entry name" value="C-terminal domain of RNA polymerase alpha subunit"/>
    <property type="match status" value="1"/>
</dbReference>
<dbReference type="EMBL" id="BIFT01000002">
    <property type="protein sequence ID" value="GCE31833.1"/>
    <property type="molecule type" value="Genomic_DNA"/>
</dbReference>
<reference evidence="2" key="1">
    <citation type="submission" date="2018-12" db="EMBL/GenBank/DDBJ databases">
        <title>Tengunoibacter tsumagoiensis gen. nov., sp. nov., Dictyobacter kobayashii sp. nov., D. alpinus sp. nov., and D. joshuensis sp. nov. and description of Dictyobacteraceae fam. nov. within the order Ktedonobacterales isolated from Tengu-no-mugimeshi.</title>
        <authorList>
            <person name="Wang C.M."/>
            <person name="Zheng Y."/>
            <person name="Sakai Y."/>
            <person name="Toyoda A."/>
            <person name="Minakuchi Y."/>
            <person name="Abe K."/>
            <person name="Yokota A."/>
            <person name="Yabe S."/>
        </authorList>
    </citation>
    <scope>NUCLEOTIDE SEQUENCE [LARGE SCALE GENOMIC DNA]</scope>
    <source>
        <strain evidence="2">Uno16</strain>
    </source>
</reference>
<sequence>MSMKPEDQQGSDLPKLSQPAQRALIGAGYVRLEQLTKVSEADLKKLHGMGPKALVQLRDALAERGLSFADKG</sequence>
<proteinExistence type="predicted"/>
<evidence type="ECO:0000313" key="1">
    <source>
        <dbReference type="EMBL" id="GCE31833.1"/>
    </source>
</evidence>